<keyword evidence="9" id="KW-0282">Flagellum</keyword>
<dbReference type="OrthoDB" id="9804559at2"/>
<keyword evidence="10" id="KW-1185">Reference proteome</keyword>
<dbReference type="PANTHER" id="PTHR30435">
    <property type="entry name" value="FLAGELLAR PROTEIN"/>
    <property type="match status" value="1"/>
</dbReference>
<dbReference type="InterPro" id="IPR012834">
    <property type="entry name" value="FlgG_G_neg"/>
</dbReference>
<dbReference type="PANTHER" id="PTHR30435:SF19">
    <property type="entry name" value="FLAGELLAR BASAL-BODY ROD PROTEIN FLGG"/>
    <property type="match status" value="1"/>
</dbReference>
<dbReference type="InterPro" id="IPR010930">
    <property type="entry name" value="Flg_bb/hook_C_dom"/>
</dbReference>
<evidence type="ECO:0000256" key="5">
    <source>
        <dbReference type="RuleBase" id="RU362116"/>
    </source>
</evidence>
<comment type="similarity">
    <text evidence="1 5">Belongs to the flagella basal body rod proteins family.</text>
</comment>
<protein>
    <recommendedName>
        <fullName evidence="2 4">Flagellar basal-body rod protein FlgG</fullName>
    </recommendedName>
</protein>
<organism evidence="9 10">
    <name type="scientific">Heliorestis convoluta</name>
    <dbReference type="NCBI Taxonomy" id="356322"/>
    <lineage>
        <taxon>Bacteria</taxon>
        <taxon>Bacillati</taxon>
        <taxon>Bacillota</taxon>
        <taxon>Clostridia</taxon>
        <taxon>Eubacteriales</taxon>
        <taxon>Heliobacteriaceae</taxon>
        <taxon>Heliorestis</taxon>
    </lineage>
</organism>
<evidence type="ECO:0000256" key="2">
    <source>
        <dbReference type="ARBA" id="ARBA00017948"/>
    </source>
</evidence>
<dbReference type="InterPro" id="IPR019776">
    <property type="entry name" value="Flagellar_basal_body_rod_CS"/>
</dbReference>
<dbReference type="GO" id="GO:0071978">
    <property type="term" value="P:bacterial-type flagellum-dependent swarming motility"/>
    <property type="evidence" value="ECO:0007669"/>
    <property type="project" value="TreeGrafter"/>
</dbReference>
<gene>
    <name evidence="9" type="primary">flgG</name>
    <name evidence="9" type="ORF">FTV88_1026</name>
</gene>
<keyword evidence="9" id="KW-0969">Cilium</keyword>
<feature type="domain" description="Flagellar basal-body/hook protein C-terminal" evidence="7">
    <location>
        <begin position="212"/>
        <end position="257"/>
    </location>
</feature>
<feature type="domain" description="Flagellar basal body rod protein N-terminal" evidence="6">
    <location>
        <begin position="5"/>
        <end position="35"/>
    </location>
</feature>
<proteinExistence type="inferred from homology"/>
<dbReference type="InterPro" id="IPR037925">
    <property type="entry name" value="FlgE/F/G-like"/>
</dbReference>
<evidence type="ECO:0000313" key="10">
    <source>
        <dbReference type="Proteomes" id="UP000366051"/>
    </source>
</evidence>
<dbReference type="Pfam" id="PF06429">
    <property type="entry name" value="Flg_bbr_C"/>
    <property type="match status" value="1"/>
</dbReference>
<reference evidence="10" key="1">
    <citation type="submission" date="2019-11" db="EMBL/GenBank/DDBJ databases">
        <title>Genome sequence of Heliorestis convoluta strain HH, an alkaliphilic and minimalistic phototrophic bacterium from a soda lake in Egypt.</title>
        <authorList>
            <person name="Dewey E.D."/>
            <person name="Stokes L.M."/>
            <person name="Burchell B.M."/>
            <person name="Shaffer K.N."/>
            <person name="Huntington A.M."/>
            <person name="Baker J.M."/>
            <person name="Nadendla S."/>
            <person name="Giglio M.G."/>
            <person name="Touchman J.W."/>
            <person name="Blankenship R.E."/>
            <person name="Madigan M.T."/>
            <person name="Sattley W.M."/>
        </authorList>
    </citation>
    <scope>NUCLEOTIDE SEQUENCE [LARGE SCALE GENOMIC DNA]</scope>
    <source>
        <strain evidence="10">HH</strain>
    </source>
</reference>
<dbReference type="Pfam" id="PF00460">
    <property type="entry name" value="Flg_bb_rod"/>
    <property type="match status" value="1"/>
</dbReference>
<dbReference type="EMBL" id="CP045875">
    <property type="protein sequence ID" value="QGG47178.1"/>
    <property type="molecule type" value="Genomic_DNA"/>
</dbReference>
<evidence type="ECO:0000259" key="8">
    <source>
        <dbReference type="Pfam" id="PF22692"/>
    </source>
</evidence>
<dbReference type="Proteomes" id="UP000366051">
    <property type="component" value="Chromosome"/>
</dbReference>
<sequence>MIRALYSASTGMKAQQLNIDTIANNLANVNTFGYKKSRVEFQDLLYQNLRTANLQTPTGIQVGMGVKSSSITTINTNGNLVQTENPTDMAIMGQGFFQLINPQNPAVPYYTRDGSFKIDVDGNLVNADGYILDGVEALPEGAYDISISAEGLITYRDGNADGELAEGGEIPLFMFNNPAGLTKAGRNLLLASEASGEAIEGIPGEGGRGTLAQSYLESSNVQIVEEMVAMITAQRAYEVNTKTIQTSDDMLSQANQLKR</sequence>
<keyword evidence="9" id="KW-0966">Cell projection</keyword>
<dbReference type="InterPro" id="IPR053967">
    <property type="entry name" value="LlgE_F_G-like_D1"/>
</dbReference>
<name>A0A5Q2MX78_9FIRM</name>
<dbReference type="SUPFAM" id="SSF117143">
    <property type="entry name" value="Flagellar hook protein flgE"/>
    <property type="match status" value="1"/>
</dbReference>
<feature type="domain" description="Flagellar hook protein FlgE/F/G-like D1" evidence="8">
    <location>
        <begin position="90"/>
        <end position="155"/>
    </location>
</feature>
<comment type="subunit">
    <text evidence="3">The basal body constitutes a major portion of the flagellar organelle and consists of four rings (L,P,S, and M) mounted on a central rod. The rod consists of about 26 subunits of FlgG in the distal portion, and FlgB, FlgC and FlgF are thought to build up the proximal portion of the rod with about 6 subunits each.</text>
</comment>
<evidence type="ECO:0000256" key="1">
    <source>
        <dbReference type="ARBA" id="ARBA00009677"/>
    </source>
</evidence>
<dbReference type="GO" id="GO:0009426">
    <property type="term" value="C:bacterial-type flagellum basal body, distal rod"/>
    <property type="evidence" value="ECO:0007669"/>
    <property type="project" value="UniProtKB-UniRule"/>
</dbReference>
<dbReference type="InterPro" id="IPR001444">
    <property type="entry name" value="Flag_bb_rod_N"/>
</dbReference>
<keyword evidence="5" id="KW-0975">Bacterial flagellum</keyword>
<accession>A0A5Q2MX78</accession>
<dbReference type="RefSeq" id="WP_153726508.1">
    <property type="nucleotide sequence ID" value="NZ_CP045875.1"/>
</dbReference>
<evidence type="ECO:0000313" key="9">
    <source>
        <dbReference type="EMBL" id="QGG47178.1"/>
    </source>
</evidence>
<dbReference type="KEGG" id="hcv:FTV88_1026"/>
<dbReference type="NCBIfam" id="TIGR03506">
    <property type="entry name" value="FlgEFG_subfam"/>
    <property type="match status" value="2"/>
</dbReference>
<dbReference type="PROSITE" id="PS00588">
    <property type="entry name" value="FLAGELLA_BB_ROD"/>
    <property type="match status" value="1"/>
</dbReference>
<evidence type="ECO:0000256" key="3">
    <source>
        <dbReference type="ARBA" id="ARBA00025933"/>
    </source>
</evidence>
<dbReference type="AlphaFoldDB" id="A0A5Q2MX78"/>
<evidence type="ECO:0000259" key="7">
    <source>
        <dbReference type="Pfam" id="PF06429"/>
    </source>
</evidence>
<dbReference type="NCBIfam" id="TIGR02488">
    <property type="entry name" value="flgG_G_neg"/>
    <property type="match status" value="1"/>
</dbReference>
<dbReference type="InterPro" id="IPR020013">
    <property type="entry name" value="Flagellar_FlgE/F/G"/>
</dbReference>
<dbReference type="Pfam" id="PF22692">
    <property type="entry name" value="LlgE_F_G_D1"/>
    <property type="match status" value="1"/>
</dbReference>
<comment type="subcellular location">
    <subcellularLocation>
        <location evidence="5">Bacterial flagellum basal body</location>
    </subcellularLocation>
</comment>
<evidence type="ECO:0000259" key="6">
    <source>
        <dbReference type="Pfam" id="PF00460"/>
    </source>
</evidence>
<evidence type="ECO:0000256" key="4">
    <source>
        <dbReference type="NCBIfam" id="TIGR02488"/>
    </source>
</evidence>